<reference evidence="4 5" key="1">
    <citation type="submission" date="2017-09" db="EMBL/GenBank/DDBJ databases">
        <title>Large-scale bioinformatics analysis of Bacillus genomes uncovers conserved roles of natural products in bacterial physiology.</title>
        <authorList>
            <consortium name="Agbiome Team Llc"/>
            <person name="Bleich R.M."/>
            <person name="Kirk G.J."/>
            <person name="Santa Maria K.C."/>
            <person name="Allen S.E."/>
            <person name="Farag S."/>
            <person name="Shank E.A."/>
            <person name="Bowers A."/>
        </authorList>
    </citation>
    <scope>NUCLEOTIDE SEQUENCE [LARGE SCALE GENOMIC DNA]</scope>
    <source>
        <strain evidence="4 5">AFS003229</strain>
    </source>
</reference>
<feature type="region of interest" description="Disordered" evidence="2">
    <location>
        <begin position="39"/>
        <end position="83"/>
    </location>
</feature>
<dbReference type="InterPro" id="IPR017524">
    <property type="entry name" value="SASP_thioredoxin-like"/>
</dbReference>
<evidence type="ECO:0000313" key="4">
    <source>
        <dbReference type="EMBL" id="PEJ37624.1"/>
    </source>
</evidence>
<proteinExistence type="evidence at transcript level"/>
<dbReference type="EMBL" id="CP030926">
    <property type="protein sequence ID" value="AXN41166.1"/>
    <property type="molecule type" value="Genomic_DNA"/>
</dbReference>
<dbReference type="HAMAP" id="MF_01506">
    <property type="entry name" value="Tlp"/>
    <property type="match status" value="1"/>
</dbReference>
<comment type="similarity">
    <text evidence="1">Belongs to the Tlp family.</text>
</comment>
<organism evidence="4 5">
    <name type="scientific">Peribacillus butanolivorans</name>
    <dbReference type="NCBI Taxonomy" id="421767"/>
    <lineage>
        <taxon>Bacteria</taxon>
        <taxon>Bacillati</taxon>
        <taxon>Bacillota</taxon>
        <taxon>Bacilli</taxon>
        <taxon>Bacillales</taxon>
        <taxon>Bacillaceae</taxon>
        <taxon>Peribacillus</taxon>
    </lineage>
</organism>
<dbReference type="RefSeq" id="WP_057214782.1">
    <property type="nucleotide sequence ID" value="NZ_CP030926.1"/>
</dbReference>
<comment type="subcellular location">
    <subcellularLocation>
        <location evidence="1">Spore core</location>
    </subcellularLocation>
</comment>
<evidence type="ECO:0000313" key="3">
    <source>
        <dbReference type="EMBL" id="AXN41166.1"/>
    </source>
</evidence>
<dbReference type="EMBL" id="NUEQ01000004">
    <property type="protein sequence ID" value="PEJ37624.1"/>
    <property type="molecule type" value="Genomic_DNA"/>
</dbReference>
<feature type="compositionally biased region" description="Basic and acidic residues" evidence="2">
    <location>
        <begin position="42"/>
        <end position="57"/>
    </location>
</feature>
<dbReference type="AlphaFoldDB" id="A0AAX0S6S2"/>
<comment type="induction">
    <text evidence="1">Expressed only in the forespore compartment of sporulating cells.</text>
</comment>
<dbReference type="KEGG" id="pbut:DTO10_24170"/>
<evidence type="ECO:0000313" key="5">
    <source>
        <dbReference type="Proteomes" id="UP000220106"/>
    </source>
</evidence>
<evidence type="ECO:0000256" key="1">
    <source>
        <dbReference type="HAMAP-Rule" id="MF_01506"/>
    </source>
</evidence>
<dbReference type="Pfam" id="PF19824">
    <property type="entry name" value="Tlp"/>
    <property type="match status" value="1"/>
</dbReference>
<keyword evidence="6" id="KW-1185">Reference proteome</keyword>
<evidence type="ECO:0000313" key="6">
    <source>
        <dbReference type="Proteomes" id="UP000260457"/>
    </source>
</evidence>
<dbReference type="Proteomes" id="UP000220106">
    <property type="component" value="Unassembled WGS sequence"/>
</dbReference>
<accession>A0AAX0S6S2</accession>
<keyword evidence="1" id="KW-0749">Sporulation</keyword>
<gene>
    <name evidence="1" type="primary">tlp</name>
    <name evidence="4" type="ORF">CN689_01635</name>
    <name evidence="3" type="ORF">DTO10_24170</name>
</gene>
<dbReference type="NCBIfam" id="TIGR03090">
    <property type="entry name" value="SASP_tlp"/>
    <property type="match status" value="1"/>
</dbReference>
<dbReference type="GO" id="GO:0030435">
    <property type="term" value="P:sporulation resulting in formation of a cellular spore"/>
    <property type="evidence" value="ECO:0007669"/>
    <property type="project" value="UniProtKB-KW"/>
</dbReference>
<name>A0AAX0S6S2_9BACI</name>
<protein>
    <recommendedName>
        <fullName evidence="1">Small, acid-soluble spore protein Tlp</fullName>
    </recommendedName>
</protein>
<evidence type="ECO:0000256" key="2">
    <source>
        <dbReference type="SAM" id="MobiDB-lite"/>
    </source>
</evidence>
<dbReference type="Proteomes" id="UP000260457">
    <property type="component" value="Chromosome"/>
</dbReference>
<feature type="compositionally biased region" description="Basic and acidic residues" evidence="2">
    <location>
        <begin position="69"/>
        <end position="83"/>
    </location>
</feature>
<sequence length="83" mass="9474">MGSFKHNPDNRLDNVEKLQDAIQNTEENIKAANETLSFSSSGDKEAIRAKNERRKESIAGMMSEVEDEQQARERGYKTDNELE</sequence>
<reference evidence="3 6" key="2">
    <citation type="submission" date="2018-07" db="EMBL/GenBank/DDBJ databases">
        <title>The molecular basis for the intramolecular migration of carboxyl group in the catabolism of para-hydroxybenzoate via gentisate.</title>
        <authorList>
            <person name="Zhao H."/>
            <person name="Xu Y."/>
            <person name="Lin S."/>
            <person name="Spain J.C."/>
            <person name="Zhou N.-Y."/>
        </authorList>
    </citation>
    <scope>NUCLEOTIDE SEQUENCE [LARGE SCALE GENOMIC DNA]</scope>
    <source>
        <strain evidence="3 6">PHB-7a</strain>
    </source>
</reference>
<dbReference type="GO" id="GO:0030436">
    <property type="term" value="P:asexual sporulation"/>
    <property type="evidence" value="ECO:0007669"/>
    <property type="project" value="UniProtKB-UniRule"/>
</dbReference>